<comment type="catalytic activity">
    <reaction evidence="5">
        <text>acetate + ATP + CoA = acetyl-CoA + AMP + diphosphate</text>
        <dbReference type="Rhea" id="RHEA:23176"/>
        <dbReference type="ChEBI" id="CHEBI:30089"/>
        <dbReference type="ChEBI" id="CHEBI:30616"/>
        <dbReference type="ChEBI" id="CHEBI:33019"/>
        <dbReference type="ChEBI" id="CHEBI:57287"/>
        <dbReference type="ChEBI" id="CHEBI:57288"/>
        <dbReference type="ChEBI" id="CHEBI:456215"/>
        <dbReference type="EC" id="6.2.1.1"/>
    </reaction>
</comment>
<keyword evidence="4 5" id="KW-0067">ATP-binding</keyword>
<evidence type="ECO:0000313" key="10">
    <source>
        <dbReference type="WBParaSite" id="PgB26_g004_t02"/>
    </source>
</evidence>
<dbReference type="EC" id="6.2.1.1" evidence="5"/>
<feature type="domain" description="Acetyl-coenzyme A synthetase N-terminal" evidence="8">
    <location>
        <begin position="49"/>
        <end position="108"/>
    </location>
</feature>
<name>A0A914ZXE6_PARUN</name>
<dbReference type="Pfam" id="PF13193">
    <property type="entry name" value="AMP-binding_C"/>
    <property type="match status" value="1"/>
</dbReference>
<keyword evidence="3 5" id="KW-0547">Nucleotide-binding</keyword>
<dbReference type="PROSITE" id="PS00455">
    <property type="entry name" value="AMP_BINDING"/>
    <property type="match status" value="1"/>
</dbReference>
<evidence type="ECO:0000256" key="2">
    <source>
        <dbReference type="ARBA" id="ARBA00022598"/>
    </source>
</evidence>
<evidence type="ECO:0000256" key="5">
    <source>
        <dbReference type="RuleBase" id="RU361147"/>
    </source>
</evidence>
<accession>A0A914ZXE6</accession>
<keyword evidence="9" id="KW-1185">Reference proteome</keyword>
<dbReference type="PANTHER" id="PTHR24095">
    <property type="entry name" value="ACETYL-COENZYME A SYNTHETASE"/>
    <property type="match status" value="1"/>
</dbReference>
<dbReference type="InterPro" id="IPR020845">
    <property type="entry name" value="AMP-binding_CS"/>
</dbReference>
<dbReference type="NCBIfam" id="TIGR02188">
    <property type="entry name" value="Ac_CoA_lig_AcsA"/>
    <property type="match status" value="1"/>
</dbReference>
<comment type="similarity">
    <text evidence="1 5">Belongs to the ATP-dependent AMP-binding enzyme family.</text>
</comment>
<keyword evidence="2 5" id="KW-0436">Ligase</keyword>
<dbReference type="GO" id="GO:0005524">
    <property type="term" value="F:ATP binding"/>
    <property type="evidence" value="ECO:0007669"/>
    <property type="project" value="UniProtKB-UniRule"/>
</dbReference>
<dbReference type="InterPro" id="IPR032387">
    <property type="entry name" value="ACAS_N"/>
</dbReference>
<evidence type="ECO:0000259" key="7">
    <source>
        <dbReference type="Pfam" id="PF13193"/>
    </source>
</evidence>
<dbReference type="FunFam" id="3.40.50.12780:FF:000001">
    <property type="entry name" value="Acetyl-coenzyme A synthetase"/>
    <property type="match status" value="1"/>
</dbReference>
<dbReference type="Gene3D" id="3.40.50.12780">
    <property type="entry name" value="N-terminal domain of ligase-like"/>
    <property type="match status" value="1"/>
</dbReference>
<evidence type="ECO:0000313" key="9">
    <source>
        <dbReference type="Proteomes" id="UP000887569"/>
    </source>
</evidence>
<dbReference type="PANTHER" id="PTHR24095:SF244">
    <property type="entry name" value="ACETYL-COENZYME A SYNTHETASE"/>
    <property type="match status" value="1"/>
</dbReference>
<dbReference type="Pfam" id="PF00501">
    <property type="entry name" value="AMP-binding"/>
    <property type="match status" value="1"/>
</dbReference>
<dbReference type="Proteomes" id="UP000887569">
    <property type="component" value="Unplaced"/>
</dbReference>
<dbReference type="GO" id="GO:0019427">
    <property type="term" value="P:acetyl-CoA biosynthetic process from acetate"/>
    <property type="evidence" value="ECO:0007669"/>
    <property type="project" value="InterPro"/>
</dbReference>
<dbReference type="NCBIfam" id="NF001208">
    <property type="entry name" value="PRK00174.1"/>
    <property type="match status" value="1"/>
</dbReference>
<feature type="domain" description="AMP-dependent synthetase/ligase" evidence="6">
    <location>
        <begin position="114"/>
        <end position="511"/>
    </location>
</feature>
<dbReference type="InterPro" id="IPR025110">
    <property type="entry name" value="AMP-bd_C"/>
</dbReference>
<evidence type="ECO:0000256" key="4">
    <source>
        <dbReference type="ARBA" id="ARBA00022840"/>
    </source>
</evidence>
<dbReference type="Pfam" id="PF16177">
    <property type="entry name" value="ACAS_N"/>
    <property type="match status" value="1"/>
</dbReference>
<dbReference type="InterPro" id="IPR042099">
    <property type="entry name" value="ANL_N_sf"/>
</dbReference>
<evidence type="ECO:0000259" key="8">
    <source>
        <dbReference type="Pfam" id="PF16177"/>
    </source>
</evidence>
<dbReference type="CDD" id="cd05966">
    <property type="entry name" value="ACS"/>
    <property type="match status" value="1"/>
</dbReference>
<dbReference type="InterPro" id="IPR045851">
    <property type="entry name" value="AMP-bd_C_sf"/>
</dbReference>
<dbReference type="GO" id="GO:0016208">
    <property type="term" value="F:AMP binding"/>
    <property type="evidence" value="ECO:0007669"/>
    <property type="project" value="InterPro"/>
</dbReference>
<dbReference type="GO" id="GO:0003987">
    <property type="term" value="F:acetate-CoA ligase activity"/>
    <property type="evidence" value="ECO:0007669"/>
    <property type="project" value="UniProtKB-UniRule"/>
</dbReference>
<dbReference type="AlphaFoldDB" id="A0A914ZXE6"/>
<evidence type="ECO:0000259" key="6">
    <source>
        <dbReference type="Pfam" id="PF00501"/>
    </source>
</evidence>
<dbReference type="InterPro" id="IPR000873">
    <property type="entry name" value="AMP-dep_synth/lig_dom"/>
</dbReference>
<dbReference type="SUPFAM" id="SSF56801">
    <property type="entry name" value="Acetyl-CoA synthetase-like"/>
    <property type="match status" value="1"/>
</dbReference>
<reference evidence="10" key="1">
    <citation type="submission" date="2022-11" db="UniProtKB">
        <authorList>
            <consortium name="WormBaseParasite"/>
        </authorList>
    </citation>
    <scope>IDENTIFICATION</scope>
</reference>
<evidence type="ECO:0000256" key="1">
    <source>
        <dbReference type="ARBA" id="ARBA00006432"/>
    </source>
</evidence>
<dbReference type="Gene3D" id="3.30.300.30">
    <property type="match status" value="1"/>
</dbReference>
<organism evidence="9 10">
    <name type="scientific">Parascaris univalens</name>
    <name type="common">Nematode worm</name>
    <dbReference type="NCBI Taxonomy" id="6257"/>
    <lineage>
        <taxon>Eukaryota</taxon>
        <taxon>Metazoa</taxon>
        <taxon>Ecdysozoa</taxon>
        <taxon>Nematoda</taxon>
        <taxon>Chromadorea</taxon>
        <taxon>Rhabditida</taxon>
        <taxon>Spirurina</taxon>
        <taxon>Ascaridomorpha</taxon>
        <taxon>Ascaridoidea</taxon>
        <taxon>Ascarididae</taxon>
        <taxon>Parascaris</taxon>
    </lineage>
</organism>
<dbReference type="WBParaSite" id="PgB26_g004_t02">
    <property type="protein sequence ID" value="PgB26_g004_t02"/>
    <property type="gene ID" value="PgB26_g004"/>
</dbReference>
<protein>
    <recommendedName>
        <fullName evidence="5">Acetyl-coenzyme A synthetase</fullName>
        <ecNumber evidence="5">6.2.1.1</ecNumber>
    </recommendedName>
</protein>
<feature type="domain" description="AMP-binding enzyme C-terminal" evidence="7">
    <location>
        <begin position="573"/>
        <end position="651"/>
    </location>
</feature>
<sequence>MVHGLLANVMRMSDARVSFVLNPPPEDGDLFLPPAPLLAGANVSGLQSYRELYSNSINDADAFWKTVANQLFFETTSNKGLEWNFDHRKGDVFVRFMDGARTNVAYNCLERNIARGYGSRIAYLWEGNEPGDSSFITYEELLDRVVRFSAVLRSRGVRKGDVVAIYLPMIIELPIAMLACARIGAVHSVVFAGFSSDSLASRLLQAKARVLITCDGFFRGRKFIPLKSLANTAIATCSKQGEPVNSVIVVRHLNRVHHADGVSIPELECCTGTDIFYEEELERFKGVKSEIEWTEAEDPLFILYTSGSTGKPKGVVHTTAGYMTYAYATTKFVFDAHPDNDIYWCTADCGWITGHSYLVYGPLLNGLTSVIFEGLPTYPSPSRIWQIVDKYKVTTLYTAPTAIRALMAFGDDHVTCTDRSSLRILGSVGEPINPAAWRWFHSVAGGKQCAVVDTYWQTETGGHVIAPLPGATPTKPGSATLPFFGIVPALVDADGRELEGPGEGNLCIKRAWPGICRTVFGDHARYISTYFSPFPGYFFTGDGARRDDDGYIWITGRVDDLMNVSGHLLSTAEIESALASDGDVVEAAVVAAPHDIKGSFPYAFVSLKRGLRLTEEKVSELKQLVRNVIGPIAVPDIIQEAPGLPKTRSGKVTRRILRKIAEGDQKADLGDTTTLLDESVIGHLWTGRLAMRTG</sequence>
<evidence type="ECO:0000256" key="3">
    <source>
        <dbReference type="ARBA" id="ARBA00022741"/>
    </source>
</evidence>
<dbReference type="InterPro" id="IPR011904">
    <property type="entry name" value="Ac_CoA_lig"/>
</dbReference>
<proteinExistence type="inferred from homology"/>